<dbReference type="Gene3D" id="1.20.120.530">
    <property type="entry name" value="GntR ligand-binding domain-like"/>
    <property type="match status" value="1"/>
</dbReference>
<dbReference type="Gene3D" id="1.10.10.10">
    <property type="entry name" value="Winged helix-like DNA-binding domain superfamily/Winged helix DNA-binding domain"/>
    <property type="match status" value="1"/>
</dbReference>
<dbReference type="InterPro" id="IPR008920">
    <property type="entry name" value="TF_FadR/GntR_C"/>
</dbReference>
<dbReference type="CDD" id="cd07377">
    <property type="entry name" value="WHTH_GntR"/>
    <property type="match status" value="1"/>
</dbReference>
<dbReference type="SMART" id="SM00895">
    <property type="entry name" value="FCD"/>
    <property type="match status" value="1"/>
</dbReference>
<dbReference type="Pfam" id="PF00392">
    <property type="entry name" value="GntR"/>
    <property type="match status" value="1"/>
</dbReference>
<dbReference type="InterPro" id="IPR011711">
    <property type="entry name" value="GntR_C"/>
</dbReference>
<dbReference type="AlphaFoldDB" id="A0A371WYX2"/>
<dbReference type="InterPro" id="IPR036390">
    <property type="entry name" value="WH_DNA-bd_sf"/>
</dbReference>
<dbReference type="SMART" id="SM00345">
    <property type="entry name" value="HTH_GNTR"/>
    <property type="match status" value="1"/>
</dbReference>
<accession>A0A371WYX2</accession>
<name>A0A371WYX2_9HYPH</name>
<evidence type="ECO:0000313" key="6">
    <source>
        <dbReference type="Proteomes" id="UP000264310"/>
    </source>
</evidence>
<dbReference type="InterPro" id="IPR036388">
    <property type="entry name" value="WH-like_DNA-bd_sf"/>
</dbReference>
<feature type="domain" description="HTH gntR-type" evidence="4">
    <location>
        <begin position="14"/>
        <end position="81"/>
    </location>
</feature>
<dbReference type="Proteomes" id="UP000264310">
    <property type="component" value="Unassembled WGS sequence"/>
</dbReference>
<dbReference type="PANTHER" id="PTHR43537:SF39">
    <property type="entry name" value="HTH-TYPE TRANSCRIPTIONAL REGULATOR MCBR"/>
    <property type="match status" value="1"/>
</dbReference>
<dbReference type="EMBL" id="QURL01000008">
    <property type="protein sequence ID" value="RFC62190.1"/>
    <property type="molecule type" value="Genomic_DNA"/>
</dbReference>
<keyword evidence="2" id="KW-0238">DNA-binding</keyword>
<organism evidence="5 6">
    <name type="scientific">Fulvimarina endophytica</name>
    <dbReference type="NCBI Taxonomy" id="2293836"/>
    <lineage>
        <taxon>Bacteria</taxon>
        <taxon>Pseudomonadati</taxon>
        <taxon>Pseudomonadota</taxon>
        <taxon>Alphaproteobacteria</taxon>
        <taxon>Hyphomicrobiales</taxon>
        <taxon>Aurantimonadaceae</taxon>
        <taxon>Fulvimarina</taxon>
    </lineage>
</organism>
<dbReference type="PROSITE" id="PS50949">
    <property type="entry name" value="HTH_GNTR"/>
    <property type="match status" value="1"/>
</dbReference>
<sequence length="227" mass="24287">MGFTDMGGARVDQQSLSEQVRTRIEAMLVGGELRPNDRTSIRELAENLGVSTMPIRDAVSRLVANGALAIERNRAVIVPLLSIEDFEDLTRTRVLTEAEAARKAAGRVSAADIADLAAINEEFVAAMGDGRGRDAVRINQRLHFRLYDCAASPSLSRIIASNWLQAGPMINLDIGLPVRSARNENSLAAHAELLEALKSGDSEGAAAAIVRDIETAAASIITTIREG</sequence>
<proteinExistence type="predicted"/>
<keyword evidence="3" id="KW-0804">Transcription</keyword>
<dbReference type="GO" id="GO:0003700">
    <property type="term" value="F:DNA-binding transcription factor activity"/>
    <property type="evidence" value="ECO:0007669"/>
    <property type="project" value="InterPro"/>
</dbReference>
<keyword evidence="6" id="KW-1185">Reference proteome</keyword>
<dbReference type="Pfam" id="PF07729">
    <property type="entry name" value="FCD"/>
    <property type="match status" value="1"/>
</dbReference>
<dbReference type="GO" id="GO:0003677">
    <property type="term" value="F:DNA binding"/>
    <property type="evidence" value="ECO:0007669"/>
    <property type="project" value="UniProtKB-KW"/>
</dbReference>
<dbReference type="OrthoDB" id="9815654at2"/>
<dbReference type="SUPFAM" id="SSF48008">
    <property type="entry name" value="GntR ligand-binding domain-like"/>
    <property type="match status" value="1"/>
</dbReference>
<keyword evidence="1" id="KW-0805">Transcription regulation</keyword>
<protein>
    <submittedName>
        <fullName evidence="5">GntR family transcriptional regulator</fullName>
    </submittedName>
</protein>
<evidence type="ECO:0000256" key="2">
    <source>
        <dbReference type="ARBA" id="ARBA00023125"/>
    </source>
</evidence>
<evidence type="ECO:0000256" key="3">
    <source>
        <dbReference type="ARBA" id="ARBA00023163"/>
    </source>
</evidence>
<dbReference type="RefSeq" id="WP_116684458.1">
    <property type="nucleotide sequence ID" value="NZ_QURL01000008.1"/>
</dbReference>
<comment type="caution">
    <text evidence="5">The sequence shown here is derived from an EMBL/GenBank/DDBJ whole genome shotgun (WGS) entry which is preliminary data.</text>
</comment>
<evidence type="ECO:0000313" key="5">
    <source>
        <dbReference type="EMBL" id="RFC62190.1"/>
    </source>
</evidence>
<gene>
    <name evidence="5" type="ORF">DYI37_16905</name>
</gene>
<dbReference type="InterPro" id="IPR000524">
    <property type="entry name" value="Tscrpt_reg_HTH_GntR"/>
</dbReference>
<dbReference type="SUPFAM" id="SSF46785">
    <property type="entry name" value="Winged helix' DNA-binding domain"/>
    <property type="match status" value="1"/>
</dbReference>
<reference evidence="5 6" key="1">
    <citation type="submission" date="2018-08" db="EMBL/GenBank/DDBJ databases">
        <title>Fulvimarina sp. 85, whole genome shotgun sequence.</title>
        <authorList>
            <person name="Tuo L."/>
        </authorList>
    </citation>
    <scope>NUCLEOTIDE SEQUENCE [LARGE SCALE GENOMIC DNA]</scope>
    <source>
        <strain evidence="5 6">85</strain>
    </source>
</reference>
<dbReference type="PANTHER" id="PTHR43537">
    <property type="entry name" value="TRANSCRIPTIONAL REGULATOR, GNTR FAMILY"/>
    <property type="match status" value="1"/>
</dbReference>
<evidence type="ECO:0000256" key="1">
    <source>
        <dbReference type="ARBA" id="ARBA00023015"/>
    </source>
</evidence>
<evidence type="ECO:0000259" key="4">
    <source>
        <dbReference type="PROSITE" id="PS50949"/>
    </source>
</evidence>